<dbReference type="Proteomes" id="UP000295680">
    <property type="component" value="Unassembled WGS sequence"/>
</dbReference>
<dbReference type="EMBL" id="SLWS01000001">
    <property type="protein sequence ID" value="TCO64988.1"/>
    <property type="molecule type" value="Genomic_DNA"/>
</dbReference>
<dbReference type="RefSeq" id="WP_132111089.1">
    <property type="nucleotide sequence ID" value="NZ_SLWS01000001.1"/>
</dbReference>
<protein>
    <submittedName>
        <fullName evidence="1">Uncharacterized protein</fullName>
    </submittedName>
</protein>
<organism evidence="1 2">
    <name type="scientific">Actinocrispum wychmicini</name>
    <dbReference type="NCBI Taxonomy" id="1213861"/>
    <lineage>
        <taxon>Bacteria</taxon>
        <taxon>Bacillati</taxon>
        <taxon>Actinomycetota</taxon>
        <taxon>Actinomycetes</taxon>
        <taxon>Pseudonocardiales</taxon>
        <taxon>Pseudonocardiaceae</taxon>
        <taxon>Actinocrispum</taxon>
    </lineage>
</organism>
<reference evidence="1 2" key="1">
    <citation type="submission" date="2019-03" db="EMBL/GenBank/DDBJ databases">
        <title>Genomic Encyclopedia of Type Strains, Phase IV (KMG-IV): sequencing the most valuable type-strain genomes for metagenomic binning, comparative biology and taxonomic classification.</title>
        <authorList>
            <person name="Goeker M."/>
        </authorList>
    </citation>
    <scope>NUCLEOTIDE SEQUENCE [LARGE SCALE GENOMIC DNA]</scope>
    <source>
        <strain evidence="1 2">DSM 45934</strain>
    </source>
</reference>
<dbReference type="AlphaFoldDB" id="A0A4R2K5C4"/>
<gene>
    <name evidence="1" type="ORF">EV192_101772</name>
</gene>
<evidence type="ECO:0000313" key="2">
    <source>
        <dbReference type="Proteomes" id="UP000295680"/>
    </source>
</evidence>
<evidence type="ECO:0000313" key="1">
    <source>
        <dbReference type="EMBL" id="TCO64988.1"/>
    </source>
</evidence>
<accession>A0A4R2K5C4</accession>
<comment type="caution">
    <text evidence="1">The sequence shown here is derived from an EMBL/GenBank/DDBJ whole genome shotgun (WGS) entry which is preliminary data.</text>
</comment>
<keyword evidence="2" id="KW-1185">Reference proteome</keyword>
<proteinExistence type="predicted"/>
<sequence length="72" mass="7943">MVAQQQPAKIYPLGHPECGCDSRFTFGLVLDVAEVLARHGYPDIVSAKSAADHVDLRTLLFQFIYGPVGKQR</sequence>
<name>A0A4R2K5C4_9PSEU</name>
<dbReference type="OrthoDB" id="3637961at2"/>